<dbReference type="GO" id="GO:0005576">
    <property type="term" value="C:extracellular region"/>
    <property type="evidence" value="ECO:0007669"/>
    <property type="project" value="InterPro"/>
</dbReference>
<dbReference type="SUPFAM" id="SSF57625">
    <property type="entry name" value="Invertebrate chitin-binding proteins"/>
    <property type="match status" value="1"/>
</dbReference>
<dbReference type="InterPro" id="IPR036508">
    <property type="entry name" value="Chitin-bd_dom_sf"/>
</dbReference>
<dbReference type="SMART" id="SM00494">
    <property type="entry name" value="ChtBD2"/>
    <property type="match status" value="1"/>
</dbReference>
<reference evidence="2 3" key="1">
    <citation type="journal article" date="2013" name="Nature">
        <title>Insights into bilaterian evolution from three spiralian genomes.</title>
        <authorList>
            <person name="Simakov O."/>
            <person name="Marletaz F."/>
            <person name="Cho S.J."/>
            <person name="Edsinger-Gonzales E."/>
            <person name="Havlak P."/>
            <person name="Hellsten U."/>
            <person name="Kuo D.H."/>
            <person name="Larsson T."/>
            <person name="Lv J."/>
            <person name="Arendt D."/>
            <person name="Savage R."/>
            <person name="Osoegawa K."/>
            <person name="de Jong P."/>
            <person name="Grimwood J."/>
            <person name="Chapman J.A."/>
            <person name="Shapiro H."/>
            <person name="Aerts A."/>
            <person name="Otillar R.P."/>
            <person name="Terry A.Y."/>
            <person name="Boore J.L."/>
            <person name="Grigoriev I.V."/>
            <person name="Lindberg D.R."/>
            <person name="Seaver E.C."/>
            <person name="Weisblat D.A."/>
            <person name="Putnam N.H."/>
            <person name="Rokhsar D.S."/>
        </authorList>
    </citation>
    <scope>NUCLEOTIDE SEQUENCE [LARGE SCALE GENOMIC DNA]</scope>
</reference>
<evidence type="ECO:0000313" key="3">
    <source>
        <dbReference type="Proteomes" id="UP000030746"/>
    </source>
</evidence>
<dbReference type="Proteomes" id="UP000030746">
    <property type="component" value="Unassembled WGS sequence"/>
</dbReference>
<dbReference type="CTD" id="20232853"/>
<gene>
    <name evidence="2" type="ORF">LOTGIDRAFT_128569</name>
</gene>
<dbReference type="HOGENOM" id="CLU_3147462_0_0_1"/>
<dbReference type="Gene3D" id="2.170.140.10">
    <property type="entry name" value="Chitin binding domain"/>
    <property type="match status" value="1"/>
</dbReference>
<dbReference type="KEGG" id="lgi:LOTGIDRAFT_128569"/>
<dbReference type="RefSeq" id="XP_009062541.1">
    <property type="nucleotide sequence ID" value="XM_009064293.1"/>
</dbReference>
<accession>V3ZR96</accession>
<dbReference type="OrthoDB" id="6162715at2759"/>
<keyword evidence="3" id="KW-1185">Reference proteome</keyword>
<dbReference type="PROSITE" id="PS50940">
    <property type="entry name" value="CHIT_BIND_II"/>
    <property type="match status" value="1"/>
</dbReference>
<dbReference type="InterPro" id="IPR002557">
    <property type="entry name" value="Chitin-bd_dom"/>
</dbReference>
<dbReference type="EMBL" id="KB202990">
    <property type="protein sequence ID" value="ESO86847.1"/>
    <property type="molecule type" value="Genomic_DNA"/>
</dbReference>
<dbReference type="GeneID" id="20232853"/>
<dbReference type="Pfam" id="PF01607">
    <property type="entry name" value="CBM_14"/>
    <property type="match status" value="1"/>
</dbReference>
<sequence length="49" mass="5593">YFGDAHDCKAFFICSWGVPYRFHCPPGTIWSTAESVCNWSRDVTCQESS</sequence>
<protein>
    <recommendedName>
        <fullName evidence="1">Chitin-binding type-2 domain-containing protein</fullName>
    </recommendedName>
</protein>
<feature type="non-terminal residue" evidence="2">
    <location>
        <position position="1"/>
    </location>
</feature>
<evidence type="ECO:0000313" key="2">
    <source>
        <dbReference type="EMBL" id="ESO86847.1"/>
    </source>
</evidence>
<dbReference type="AlphaFoldDB" id="V3ZR96"/>
<dbReference type="GO" id="GO:0008061">
    <property type="term" value="F:chitin binding"/>
    <property type="evidence" value="ECO:0007669"/>
    <property type="project" value="InterPro"/>
</dbReference>
<name>V3ZR96_LOTGI</name>
<evidence type="ECO:0000259" key="1">
    <source>
        <dbReference type="PROSITE" id="PS50940"/>
    </source>
</evidence>
<organism evidence="2 3">
    <name type="scientific">Lottia gigantea</name>
    <name type="common">Giant owl limpet</name>
    <dbReference type="NCBI Taxonomy" id="225164"/>
    <lineage>
        <taxon>Eukaryota</taxon>
        <taxon>Metazoa</taxon>
        <taxon>Spiralia</taxon>
        <taxon>Lophotrochozoa</taxon>
        <taxon>Mollusca</taxon>
        <taxon>Gastropoda</taxon>
        <taxon>Patellogastropoda</taxon>
        <taxon>Lottioidea</taxon>
        <taxon>Lottiidae</taxon>
        <taxon>Lottia</taxon>
    </lineage>
</organism>
<proteinExistence type="predicted"/>
<feature type="domain" description="Chitin-binding type-2" evidence="1">
    <location>
        <begin position="1"/>
        <end position="47"/>
    </location>
</feature>